<name>A0A917KLT5_9ACTN</name>
<dbReference type="SUPFAM" id="SSF46894">
    <property type="entry name" value="C-terminal effector domain of the bipartite response regulators"/>
    <property type="match status" value="1"/>
</dbReference>
<dbReference type="PANTHER" id="PTHR43214:SF24">
    <property type="entry name" value="TRANSCRIPTIONAL REGULATORY PROTEIN NARL-RELATED"/>
    <property type="match status" value="1"/>
</dbReference>
<dbReference type="InterPro" id="IPR000792">
    <property type="entry name" value="Tscrpt_reg_LuxR_C"/>
</dbReference>
<proteinExistence type="predicted"/>
<dbReference type="PANTHER" id="PTHR43214">
    <property type="entry name" value="TWO-COMPONENT RESPONSE REGULATOR"/>
    <property type="match status" value="1"/>
</dbReference>
<dbReference type="InterPro" id="IPR016032">
    <property type="entry name" value="Sig_transdc_resp-reg_C-effctor"/>
</dbReference>
<dbReference type="GO" id="GO:0003677">
    <property type="term" value="F:DNA binding"/>
    <property type="evidence" value="ECO:0007669"/>
    <property type="project" value="UniProtKB-KW"/>
</dbReference>
<evidence type="ECO:0000256" key="1">
    <source>
        <dbReference type="ARBA" id="ARBA00023015"/>
    </source>
</evidence>
<evidence type="ECO:0000313" key="5">
    <source>
        <dbReference type="EMBL" id="GGJ19728.1"/>
    </source>
</evidence>
<reference evidence="5" key="1">
    <citation type="journal article" date="2014" name="Int. J. Syst. Evol. Microbiol.">
        <title>Complete genome sequence of Corynebacterium casei LMG S-19264T (=DSM 44701T), isolated from a smear-ripened cheese.</title>
        <authorList>
            <consortium name="US DOE Joint Genome Institute (JGI-PGF)"/>
            <person name="Walter F."/>
            <person name="Albersmeier A."/>
            <person name="Kalinowski J."/>
            <person name="Ruckert C."/>
        </authorList>
    </citation>
    <scope>NUCLEOTIDE SEQUENCE</scope>
    <source>
        <strain evidence="5">CGMCC 4.7272</strain>
    </source>
</reference>
<dbReference type="EMBL" id="BMMU01000003">
    <property type="protein sequence ID" value="GGJ19728.1"/>
    <property type="molecule type" value="Genomic_DNA"/>
</dbReference>
<dbReference type="Gene3D" id="3.40.50.2300">
    <property type="match status" value="1"/>
</dbReference>
<accession>A0A917KLT5</accession>
<organism evidence="5 6">
    <name type="scientific">Streptomyces lacrimifluminis</name>
    <dbReference type="NCBI Taxonomy" id="1500077"/>
    <lineage>
        <taxon>Bacteria</taxon>
        <taxon>Bacillati</taxon>
        <taxon>Actinomycetota</taxon>
        <taxon>Actinomycetes</taxon>
        <taxon>Kitasatosporales</taxon>
        <taxon>Streptomycetaceae</taxon>
        <taxon>Streptomyces</taxon>
    </lineage>
</organism>
<gene>
    <name evidence="5" type="ORF">GCM10012282_15040</name>
</gene>
<comment type="caution">
    <text evidence="5">The sequence shown here is derived from an EMBL/GenBank/DDBJ whole genome shotgun (WGS) entry which is preliminary data.</text>
</comment>
<evidence type="ECO:0000313" key="6">
    <source>
        <dbReference type="Proteomes" id="UP000625682"/>
    </source>
</evidence>
<dbReference type="AlphaFoldDB" id="A0A917KLT5"/>
<keyword evidence="2" id="KW-0238">DNA-binding</keyword>
<dbReference type="InterPro" id="IPR039420">
    <property type="entry name" value="WalR-like"/>
</dbReference>
<dbReference type="CDD" id="cd06170">
    <property type="entry name" value="LuxR_C_like"/>
    <property type="match status" value="1"/>
</dbReference>
<keyword evidence="6" id="KW-1185">Reference proteome</keyword>
<dbReference type="PRINTS" id="PR00038">
    <property type="entry name" value="HTHLUXR"/>
</dbReference>
<feature type="domain" description="HTH luxR-type" evidence="4">
    <location>
        <begin position="156"/>
        <end position="222"/>
    </location>
</feature>
<dbReference type="Pfam" id="PF00196">
    <property type="entry name" value="GerE"/>
    <property type="match status" value="1"/>
</dbReference>
<evidence type="ECO:0000259" key="4">
    <source>
        <dbReference type="PROSITE" id="PS50043"/>
    </source>
</evidence>
<dbReference type="Proteomes" id="UP000625682">
    <property type="component" value="Unassembled WGS sequence"/>
</dbReference>
<sequence length="224" mass="24680">MNHFEFPIGEPVPQQVLTDTVRVAIHASDPIIRAGLASCLRDDRRVDEVPPDRLHEAHVVVVAVDNADVSTLDLLRGLSDKPDVRFALVVGRQWQTDIAAAVDLGVRAVLWRNSFTPANFIRTLLSLAEGGGSLPPTLQGTLMQQIQWVQREVLAPRSLAASGIAPREADVLRLVAEGKEFAEIATKLSYSERTVKYILHGVMKRMQLRNRAHAVSYAIRAGLI</sequence>
<protein>
    <submittedName>
        <fullName evidence="5">Helix-turn-helix transcriptional regulator</fullName>
    </submittedName>
</protein>
<dbReference type="SMART" id="SM00421">
    <property type="entry name" value="HTH_LUXR"/>
    <property type="match status" value="1"/>
</dbReference>
<evidence type="ECO:0000256" key="2">
    <source>
        <dbReference type="ARBA" id="ARBA00023125"/>
    </source>
</evidence>
<dbReference type="GO" id="GO:0006355">
    <property type="term" value="P:regulation of DNA-templated transcription"/>
    <property type="evidence" value="ECO:0007669"/>
    <property type="project" value="InterPro"/>
</dbReference>
<keyword evidence="1" id="KW-0805">Transcription regulation</keyword>
<keyword evidence="3" id="KW-0804">Transcription</keyword>
<reference evidence="5" key="2">
    <citation type="submission" date="2020-09" db="EMBL/GenBank/DDBJ databases">
        <authorList>
            <person name="Sun Q."/>
            <person name="Zhou Y."/>
        </authorList>
    </citation>
    <scope>NUCLEOTIDE SEQUENCE</scope>
    <source>
        <strain evidence="5">CGMCC 4.7272</strain>
    </source>
</reference>
<evidence type="ECO:0000256" key="3">
    <source>
        <dbReference type="ARBA" id="ARBA00023163"/>
    </source>
</evidence>
<dbReference type="PROSITE" id="PS50043">
    <property type="entry name" value="HTH_LUXR_2"/>
    <property type="match status" value="1"/>
</dbReference>